<dbReference type="InterPro" id="IPR013407">
    <property type="entry name" value="CRISPR-assoc_prot_Cmr2"/>
</dbReference>
<feature type="domain" description="GGDEF" evidence="4">
    <location>
        <begin position="328"/>
        <end position="456"/>
    </location>
</feature>
<comment type="caution">
    <text evidence="5">The sequence shown here is derived from an EMBL/GenBank/DDBJ whole genome shotgun (WGS) entry which is preliminary data.</text>
</comment>
<organism evidence="5 6">
    <name type="scientific">Nocardiopsis lambiniae</name>
    <dbReference type="NCBI Taxonomy" id="3075539"/>
    <lineage>
        <taxon>Bacteria</taxon>
        <taxon>Bacillati</taxon>
        <taxon>Actinomycetota</taxon>
        <taxon>Actinomycetes</taxon>
        <taxon>Streptosporangiales</taxon>
        <taxon>Nocardiopsidaceae</taxon>
        <taxon>Nocardiopsis</taxon>
    </lineage>
</organism>
<evidence type="ECO:0000313" key="6">
    <source>
        <dbReference type="Proteomes" id="UP001183390"/>
    </source>
</evidence>
<accession>A0ABU2M9R3</accession>
<sequence>MSGHDPRDLVVIALSGVQTYITESRTTADAANASDIMARLGTSAAEGLENNDGVELVIPTRADPSAASSRIVALVPPGSGAELAHRAAENVRALVRERLTELFASERDVPGFPEVLWTVVPAEAGDYAERWEISRSALEARKVLRAFDYPERRGTRPCAVSPRWPSERHPPARVPEHERGGELSAAVWLKRRWHRLPSVGGRGFPSTASIASTPFRARVLERWDSPGVRELVTGLEDAARAVMGRERSRFLEGAVPALNPTDTDEWDDPLKKWFVRGAGWWVTPETWNVDTLSREYGTEARPVDPDAVARGLDTTRALVDLVESEANPYYAVLTADLDGLGDHLSSPPVTAERHRAVSLRLEEVSEEHRRRIKEEHSGVTVYSGGDDLLAFLPAATALETARSCREAVAGDPTTLSCAVVFAHQGSPLHTVISRARELLAEAKNVPGKNAVAVGYITGSGARSHTVRPWSSASVGDALGALRTFEPRSGRPVPRTATDGALSPRLIGDLHGERTALAELARADEKTYEAEVTRLILRHGGTGEQARNLLAMGASEHAEGSPAPVPLAAARVAVFLRSRAW</sequence>
<dbReference type="EMBL" id="JAVREP010000007">
    <property type="protein sequence ID" value="MDT0329347.1"/>
    <property type="molecule type" value="Genomic_DNA"/>
</dbReference>
<dbReference type="InterPro" id="IPR038242">
    <property type="entry name" value="Cmr2_N"/>
</dbReference>
<keyword evidence="1" id="KW-0547">Nucleotide-binding</keyword>
<dbReference type="Pfam" id="PF22335">
    <property type="entry name" value="Cas10-Cmr2_palm2"/>
    <property type="match status" value="1"/>
</dbReference>
<dbReference type="InterPro" id="IPR000160">
    <property type="entry name" value="GGDEF_dom"/>
</dbReference>
<name>A0ABU2M9R3_9ACTN</name>
<dbReference type="PROSITE" id="PS50887">
    <property type="entry name" value="GGDEF"/>
    <property type="match status" value="1"/>
</dbReference>
<proteinExistence type="predicted"/>
<evidence type="ECO:0000256" key="3">
    <source>
        <dbReference type="SAM" id="MobiDB-lite"/>
    </source>
</evidence>
<protein>
    <submittedName>
        <fullName evidence="5">Type III-B CRISPR-associated protein Cas10/Cmr2</fullName>
    </submittedName>
</protein>
<dbReference type="Proteomes" id="UP001183390">
    <property type="component" value="Unassembled WGS sequence"/>
</dbReference>
<evidence type="ECO:0000259" key="4">
    <source>
        <dbReference type="PROSITE" id="PS50887"/>
    </source>
</evidence>
<keyword evidence="2" id="KW-0051">Antiviral defense</keyword>
<dbReference type="NCBIfam" id="TIGR02577">
    <property type="entry name" value="cas_TM1794_Cmr2"/>
    <property type="match status" value="1"/>
</dbReference>
<evidence type="ECO:0000313" key="5">
    <source>
        <dbReference type="EMBL" id="MDT0329347.1"/>
    </source>
</evidence>
<feature type="compositionally biased region" description="Basic and acidic residues" evidence="3">
    <location>
        <begin position="165"/>
        <end position="177"/>
    </location>
</feature>
<dbReference type="InterPro" id="IPR054767">
    <property type="entry name" value="Cas10-Cmr2_palm2"/>
</dbReference>
<dbReference type="Gene3D" id="3.30.70.2220">
    <property type="entry name" value="CRISPR-Cas system, Cmr2 subunit, D1 domain, cysteine cluster"/>
    <property type="match status" value="1"/>
</dbReference>
<dbReference type="RefSeq" id="WP_311511996.1">
    <property type="nucleotide sequence ID" value="NZ_JAVREP010000007.1"/>
</dbReference>
<dbReference type="Gene3D" id="3.30.70.270">
    <property type="match status" value="1"/>
</dbReference>
<keyword evidence="6" id="KW-1185">Reference proteome</keyword>
<dbReference type="InterPro" id="IPR043128">
    <property type="entry name" value="Rev_trsase/Diguanyl_cyclase"/>
</dbReference>
<feature type="region of interest" description="Disordered" evidence="3">
    <location>
        <begin position="158"/>
        <end position="177"/>
    </location>
</feature>
<gene>
    <name evidence="5" type="primary">cas10</name>
    <name evidence="5" type="ORF">RM479_13075</name>
</gene>
<reference evidence="6" key="1">
    <citation type="submission" date="2023-07" db="EMBL/GenBank/DDBJ databases">
        <title>30 novel species of actinomycetes from the DSMZ collection.</title>
        <authorList>
            <person name="Nouioui I."/>
        </authorList>
    </citation>
    <scope>NUCLEOTIDE SEQUENCE [LARGE SCALE GENOMIC DNA]</scope>
    <source>
        <strain evidence="6">DSM 44743</strain>
    </source>
</reference>
<evidence type="ECO:0000256" key="2">
    <source>
        <dbReference type="ARBA" id="ARBA00023118"/>
    </source>
</evidence>
<evidence type="ECO:0000256" key="1">
    <source>
        <dbReference type="ARBA" id="ARBA00022741"/>
    </source>
</evidence>